<proteinExistence type="predicted"/>
<dbReference type="EMBL" id="SGNZ01000022">
    <property type="protein sequence ID" value="TRA83603.1"/>
    <property type="molecule type" value="Genomic_DNA"/>
</dbReference>
<evidence type="ECO:0000313" key="2">
    <source>
        <dbReference type="EMBL" id="MCZ7940544.1"/>
    </source>
</evidence>
<feature type="transmembrane region" description="Helical" evidence="1">
    <location>
        <begin position="36"/>
        <end position="53"/>
    </location>
</feature>
<evidence type="ECO:0000313" key="5">
    <source>
        <dbReference type="Proteomes" id="UP001151018"/>
    </source>
</evidence>
<name>A0A9X3KT62_9HYPH</name>
<keyword evidence="1" id="KW-0812">Transmembrane</keyword>
<protein>
    <submittedName>
        <fullName evidence="2">Uncharacterized protein</fullName>
    </submittedName>
</protein>
<evidence type="ECO:0000313" key="3">
    <source>
        <dbReference type="EMBL" id="TRA83603.1"/>
    </source>
</evidence>
<accession>A0A9X3KT62</accession>
<keyword evidence="4" id="KW-1185">Reference proteome</keyword>
<dbReference type="EMBL" id="JAPZLR010000026">
    <property type="protein sequence ID" value="MCZ7940544.1"/>
    <property type="molecule type" value="Genomic_DNA"/>
</dbReference>
<gene>
    <name evidence="3" type="ORF">EXN23_25005</name>
    <name evidence="2" type="ORF">O9X88_23710</name>
</gene>
<dbReference type="RefSeq" id="WP_109858663.1">
    <property type="nucleotide sequence ID" value="NZ_JAPZLN010000011.1"/>
</dbReference>
<dbReference type="Proteomes" id="UP001151018">
    <property type="component" value="Unassembled WGS sequence"/>
</dbReference>
<feature type="transmembrane region" description="Helical" evidence="1">
    <location>
        <begin position="83"/>
        <end position="99"/>
    </location>
</feature>
<organism evidence="2 5">
    <name type="scientific">Agrobacterium salinitolerans</name>
    <dbReference type="NCBI Taxonomy" id="1183413"/>
    <lineage>
        <taxon>Bacteria</taxon>
        <taxon>Pseudomonadati</taxon>
        <taxon>Pseudomonadota</taxon>
        <taxon>Alphaproteobacteria</taxon>
        <taxon>Hyphomicrobiales</taxon>
        <taxon>Rhizobiaceae</taxon>
        <taxon>Rhizobium/Agrobacterium group</taxon>
        <taxon>Agrobacterium</taxon>
    </lineage>
</organism>
<keyword evidence="1" id="KW-0472">Membrane</keyword>
<reference evidence="2" key="3">
    <citation type="submission" date="2022-12" db="EMBL/GenBank/DDBJ databases">
        <title>Draft genome sequences of 22 rhizogenic Agrobacterium biovar 1 strains, the causative agent of hairy root disease.</title>
        <authorList>
            <person name="Kim N."/>
            <person name="Vargas P."/>
            <person name="Rediers H."/>
        </authorList>
    </citation>
    <scope>NUCLEOTIDE SEQUENCE</scope>
    <source>
        <strain evidence="2">ST15.13.006</strain>
    </source>
</reference>
<evidence type="ECO:0000256" key="1">
    <source>
        <dbReference type="SAM" id="Phobius"/>
    </source>
</evidence>
<sequence length="103" mass="11192">MFQPLVTCLLLSAATGLSLRRFLLPYFPGGDAAEQRSPVTMVASAIFLAAVAFTVSDQKLWAIPIVLTFSLWLASVFDDSKPNMTIAISVVSLTLYMGLRSIH</sequence>
<dbReference type="Proteomes" id="UP000319481">
    <property type="component" value="Unassembled WGS sequence"/>
</dbReference>
<dbReference type="AlphaFoldDB" id="A0A9X3KT62"/>
<reference evidence="3" key="2">
    <citation type="submission" date="2019-02" db="EMBL/GenBank/DDBJ databases">
        <authorList>
            <person name="Baeyen S."/>
        </authorList>
    </citation>
    <scope>NUCLEOTIDE SEQUENCE</scope>
    <source>
        <strain evidence="3">GBBC3283</strain>
    </source>
</reference>
<dbReference type="GeneID" id="79865643"/>
<feature type="transmembrane region" description="Helical" evidence="1">
    <location>
        <begin position="60"/>
        <end position="77"/>
    </location>
</feature>
<reference evidence="3 4" key="1">
    <citation type="journal article" date="2019" name="Appl. Microbiol. Biotechnol.">
        <title>Differential efficiency of wild type rhizogenic strains for rol gene transformation of plants.</title>
        <authorList>
            <person name="Desmet S."/>
            <person name="De Keyser E."/>
            <person name="Van Vaerenbergh J."/>
            <person name="Baeyen S."/>
            <person name="Van Huylenbroeck J."/>
            <person name="Geelen D."/>
            <person name="Dhooghe E."/>
        </authorList>
    </citation>
    <scope>NUCLEOTIDE SEQUENCE [LARGE SCALE GENOMIC DNA]</scope>
    <source>
        <strain evidence="3 4">GBBC3283</strain>
    </source>
</reference>
<comment type="caution">
    <text evidence="2">The sequence shown here is derived from an EMBL/GenBank/DDBJ whole genome shotgun (WGS) entry which is preliminary data.</text>
</comment>
<keyword evidence="1" id="KW-1133">Transmembrane helix</keyword>
<evidence type="ECO:0000313" key="4">
    <source>
        <dbReference type="Proteomes" id="UP000319481"/>
    </source>
</evidence>